<dbReference type="AlphaFoldDB" id="A0A4Z2G9B6"/>
<evidence type="ECO:0000313" key="3">
    <source>
        <dbReference type="Proteomes" id="UP000314294"/>
    </source>
</evidence>
<evidence type="ECO:0000256" key="1">
    <source>
        <dbReference type="SAM" id="SignalP"/>
    </source>
</evidence>
<reference evidence="2 3" key="1">
    <citation type="submission" date="2019-03" db="EMBL/GenBank/DDBJ databases">
        <title>First draft genome of Liparis tanakae, snailfish: a comprehensive survey of snailfish specific genes.</title>
        <authorList>
            <person name="Kim W."/>
            <person name="Song I."/>
            <person name="Jeong J.-H."/>
            <person name="Kim D."/>
            <person name="Kim S."/>
            <person name="Ryu S."/>
            <person name="Song J.Y."/>
            <person name="Lee S.K."/>
        </authorList>
    </citation>
    <scope>NUCLEOTIDE SEQUENCE [LARGE SCALE GENOMIC DNA]</scope>
    <source>
        <tissue evidence="2">Muscle</tissue>
    </source>
</reference>
<feature type="chain" id="PRO_5021256215" evidence="1">
    <location>
        <begin position="20"/>
        <end position="63"/>
    </location>
</feature>
<protein>
    <submittedName>
        <fullName evidence="2">Uncharacterized protein</fullName>
    </submittedName>
</protein>
<keyword evidence="3" id="KW-1185">Reference proteome</keyword>
<organism evidence="2 3">
    <name type="scientific">Liparis tanakae</name>
    <name type="common">Tanaka's snailfish</name>
    <dbReference type="NCBI Taxonomy" id="230148"/>
    <lineage>
        <taxon>Eukaryota</taxon>
        <taxon>Metazoa</taxon>
        <taxon>Chordata</taxon>
        <taxon>Craniata</taxon>
        <taxon>Vertebrata</taxon>
        <taxon>Euteleostomi</taxon>
        <taxon>Actinopterygii</taxon>
        <taxon>Neopterygii</taxon>
        <taxon>Teleostei</taxon>
        <taxon>Neoteleostei</taxon>
        <taxon>Acanthomorphata</taxon>
        <taxon>Eupercaria</taxon>
        <taxon>Perciformes</taxon>
        <taxon>Cottioidei</taxon>
        <taxon>Cottales</taxon>
        <taxon>Liparidae</taxon>
        <taxon>Liparis</taxon>
    </lineage>
</organism>
<accession>A0A4Z2G9B6</accession>
<proteinExistence type="predicted"/>
<sequence length="63" mass="7383">MQVLGWTIVLLCQWILRKADSPPRQCGEEGLWTVAHISRPDQPPSLHLVFLWNRQLGPRRPKR</sequence>
<dbReference type="EMBL" id="SRLO01000651">
    <property type="protein sequence ID" value="TNN49543.1"/>
    <property type="molecule type" value="Genomic_DNA"/>
</dbReference>
<comment type="caution">
    <text evidence="2">The sequence shown here is derived from an EMBL/GenBank/DDBJ whole genome shotgun (WGS) entry which is preliminary data.</text>
</comment>
<feature type="signal peptide" evidence="1">
    <location>
        <begin position="1"/>
        <end position="19"/>
    </location>
</feature>
<name>A0A4Z2G9B6_9TELE</name>
<gene>
    <name evidence="2" type="ORF">EYF80_040251</name>
</gene>
<evidence type="ECO:0000313" key="2">
    <source>
        <dbReference type="EMBL" id="TNN49543.1"/>
    </source>
</evidence>
<keyword evidence="1" id="KW-0732">Signal</keyword>
<dbReference type="Proteomes" id="UP000314294">
    <property type="component" value="Unassembled WGS sequence"/>
</dbReference>